<comment type="similarity">
    <text evidence="1">Belongs to the LysR transcriptional regulatory family.</text>
</comment>
<dbReference type="PANTHER" id="PTHR30427">
    <property type="entry name" value="TRANSCRIPTIONAL ACTIVATOR PROTEIN LYSR"/>
    <property type="match status" value="1"/>
</dbReference>
<dbReference type="Gene3D" id="1.10.10.10">
    <property type="entry name" value="Winged helix-like DNA-binding domain superfamily/Winged helix DNA-binding domain"/>
    <property type="match status" value="1"/>
</dbReference>
<proteinExistence type="inferred from homology"/>
<dbReference type="GO" id="GO:0010628">
    <property type="term" value="P:positive regulation of gene expression"/>
    <property type="evidence" value="ECO:0007669"/>
    <property type="project" value="TreeGrafter"/>
</dbReference>
<sequence>MLGPMNFNFRHVEVFWAVMSTGSATAAAAMLHTSQPTISRELGRFEHVTGLTLFQRTGAKLVPTEQALMLFEEVQRSYVGLQRIASAADGIRHHRHSQLSITCLPAFSHGLLPQVCRLARQRHPGISVSIAPQEAPALQESLSAQRYHLGLTEDLAAPPGTAIETLLLEDVVCVLPAGHPLCAREVLAPEDFEGRDVVCLAPEDPYRLRTDSLFRERGVERRMVVETLSASAVCATVNLGVGMAIVNPLTALEYAPRGLEIRRFSESIPYAVSLVLPSHRPASDSVARFAAALRDTCAEIGEALRTLAGPRA</sequence>
<evidence type="ECO:0000313" key="6">
    <source>
        <dbReference type="EMBL" id="SFV01932.1"/>
    </source>
</evidence>
<dbReference type="PANTHER" id="PTHR30427:SF1">
    <property type="entry name" value="TRANSCRIPTIONAL ACTIVATOR PROTEIN LYSR"/>
    <property type="match status" value="1"/>
</dbReference>
<dbReference type="Gene3D" id="3.40.190.10">
    <property type="entry name" value="Periplasmic binding protein-like II"/>
    <property type="match status" value="2"/>
</dbReference>
<dbReference type="SUPFAM" id="SSF53850">
    <property type="entry name" value="Periplasmic binding protein-like II"/>
    <property type="match status" value="1"/>
</dbReference>
<keyword evidence="3 6" id="KW-0238">DNA-binding</keyword>
<dbReference type="GO" id="GO:0009089">
    <property type="term" value="P:lysine biosynthetic process via diaminopimelate"/>
    <property type="evidence" value="ECO:0007669"/>
    <property type="project" value="TreeGrafter"/>
</dbReference>
<accession>A0A1I7KWQ7</accession>
<dbReference type="SUPFAM" id="SSF46785">
    <property type="entry name" value="Winged helix' DNA-binding domain"/>
    <property type="match status" value="1"/>
</dbReference>
<keyword evidence="4" id="KW-0804">Transcription</keyword>
<dbReference type="GO" id="GO:0003700">
    <property type="term" value="F:DNA-binding transcription factor activity"/>
    <property type="evidence" value="ECO:0007669"/>
    <property type="project" value="InterPro"/>
</dbReference>
<dbReference type="STRING" id="1035707.SAMN05216552_1020104"/>
<evidence type="ECO:0000256" key="2">
    <source>
        <dbReference type="ARBA" id="ARBA00023015"/>
    </source>
</evidence>
<feature type="domain" description="HTH lysR-type" evidence="5">
    <location>
        <begin position="7"/>
        <end position="64"/>
    </location>
</feature>
<evidence type="ECO:0000256" key="1">
    <source>
        <dbReference type="ARBA" id="ARBA00009437"/>
    </source>
</evidence>
<dbReference type="GO" id="GO:0043565">
    <property type="term" value="F:sequence-specific DNA binding"/>
    <property type="evidence" value="ECO:0007669"/>
    <property type="project" value="TreeGrafter"/>
</dbReference>
<dbReference type="InterPro" id="IPR000847">
    <property type="entry name" value="LysR_HTH_N"/>
</dbReference>
<protein>
    <submittedName>
        <fullName evidence="6">DNA-binding transcriptional regulator, LysR family</fullName>
    </submittedName>
</protein>
<dbReference type="EMBL" id="FPBO01000020">
    <property type="protein sequence ID" value="SFV01932.1"/>
    <property type="molecule type" value="Genomic_DNA"/>
</dbReference>
<evidence type="ECO:0000259" key="5">
    <source>
        <dbReference type="PROSITE" id="PS50931"/>
    </source>
</evidence>
<reference evidence="7" key="1">
    <citation type="submission" date="2016-10" db="EMBL/GenBank/DDBJ databases">
        <authorList>
            <person name="Varghese N."/>
            <person name="Submissions S."/>
        </authorList>
    </citation>
    <scope>NUCLEOTIDE SEQUENCE [LARGE SCALE GENOMIC DNA]</scope>
    <source>
        <strain evidence="7">CGMCC 1.11014</strain>
    </source>
</reference>
<dbReference type="NCBIfam" id="NF008239">
    <property type="entry name" value="PRK11013.1"/>
    <property type="match status" value="1"/>
</dbReference>
<organism evidence="6 7">
    <name type="scientific">Pseudoduganella namucuonensis</name>
    <dbReference type="NCBI Taxonomy" id="1035707"/>
    <lineage>
        <taxon>Bacteria</taxon>
        <taxon>Pseudomonadati</taxon>
        <taxon>Pseudomonadota</taxon>
        <taxon>Betaproteobacteria</taxon>
        <taxon>Burkholderiales</taxon>
        <taxon>Oxalobacteraceae</taxon>
        <taxon>Telluria group</taxon>
        <taxon>Pseudoduganella</taxon>
    </lineage>
</organism>
<dbReference type="InterPro" id="IPR005119">
    <property type="entry name" value="LysR_subst-bd"/>
</dbReference>
<keyword evidence="7" id="KW-1185">Reference proteome</keyword>
<dbReference type="InterPro" id="IPR036388">
    <property type="entry name" value="WH-like_DNA-bd_sf"/>
</dbReference>
<gene>
    <name evidence="6" type="ORF">SAMN05216552_1020104</name>
</gene>
<dbReference type="Proteomes" id="UP000199391">
    <property type="component" value="Unassembled WGS sequence"/>
</dbReference>
<dbReference type="Pfam" id="PF00126">
    <property type="entry name" value="HTH_1"/>
    <property type="match status" value="1"/>
</dbReference>
<evidence type="ECO:0000313" key="7">
    <source>
        <dbReference type="Proteomes" id="UP000199391"/>
    </source>
</evidence>
<dbReference type="Pfam" id="PF03466">
    <property type="entry name" value="LysR_substrate"/>
    <property type="match status" value="1"/>
</dbReference>
<keyword evidence="2" id="KW-0805">Transcription regulation</keyword>
<dbReference type="AlphaFoldDB" id="A0A1I7KWQ7"/>
<name>A0A1I7KWQ7_9BURK</name>
<evidence type="ECO:0000256" key="4">
    <source>
        <dbReference type="ARBA" id="ARBA00023163"/>
    </source>
</evidence>
<dbReference type="PROSITE" id="PS50931">
    <property type="entry name" value="HTH_LYSR"/>
    <property type="match status" value="1"/>
</dbReference>
<dbReference type="InterPro" id="IPR036390">
    <property type="entry name" value="WH_DNA-bd_sf"/>
</dbReference>
<evidence type="ECO:0000256" key="3">
    <source>
        <dbReference type="ARBA" id="ARBA00023125"/>
    </source>
</evidence>